<dbReference type="HOGENOM" id="CLU_001265_0_0_0"/>
<evidence type="ECO:0000313" key="9">
    <source>
        <dbReference type="EMBL" id="ADV62804.1"/>
    </source>
</evidence>
<feature type="transmembrane region" description="Helical" evidence="7">
    <location>
        <begin position="362"/>
        <end position="384"/>
    </location>
</feature>
<protein>
    <submittedName>
        <fullName evidence="9">Major facilitator superfamily MFS_1</fullName>
    </submittedName>
</protein>
<dbReference type="SUPFAM" id="SSF103473">
    <property type="entry name" value="MFS general substrate transporter"/>
    <property type="match status" value="1"/>
</dbReference>
<evidence type="ECO:0000256" key="2">
    <source>
        <dbReference type="ARBA" id="ARBA00022448"/>
    </source>
</evidence>
<dbReference type="AlphaFoldDB" id="E8R547"/>
<dbReference type="Pfam" id="PF07690">
    <property type="entry name" value="MFS_1"/>
    <property type="match status" value="1"/>
</dbReference>
<accession>E8R547</accession>
<evidence type="ECO:0000256" key="5">
    <source>
        <dbReference type="ARBA" id="ARBA00023136"/>
    </source>
</evidence>
<dbReference type="FunFam" id="1.20.1250.20:FF:000018">
    <property type="entry name" value="MFS transporter permease"/>
    <property type="match status" value="1"/>
</dbReference>
<evidence type="ECO:0000256" key="7">
    <source>
        <dbReference type="SAM" id="Phobius"/>
    </source>
</evidence>
<evidence type="ECO:0000256" key="3">
    <source>
        <dbReference type="ARBA" id="ARBA00022692"/>
    </source>
</evidence>
<gene>
    <name evidence="9" type="ordered locus">Isop_2226</name>
</gene>
<feature type="transmembrane region" description="Helical" evidence="7">
    <location>
        <begin position="96"/>
        <end position="114"/>
    </location>
</feature>
<evidence type="ECO:0000256" key="6">
    <source>
        <dbReference type="SAM" id="MobiDB-lite"/>
    </source>
</evidence>
<feature type="transmembrane region" description="Helical" evidence="7">
    <location>
        <begin position="336"/>
        <end position="356"/>
    </location>
</feature>
<dbReference type="STRING" id="575540.Isop_2226"/>
<dbReference type="InterPro" id="IPR036259">
    <property type="entry name" value="MFS_trans_sf"/>
</dbReference>
<reference key="1">
    <citation type="submission" date="2010-11" db="EMBL/GenBank/DDBJ databases">
        <title>The complete sequence of chromosome of Isophaera pallida ATCC 43644.</title>
        <authorList>
            <consortium name="US DOE Joint Genome Institute (JGI-PGF)"/>
            <person name="Lucas S."/>
            <person name="Copeland A."/>
            <person name="Lapidus A."/>
            <person name="Bruce D."/>
            <person name="Goodwin L."/>
            <person name="Pitluck S."/>
            <person name="Kyrpides N."/>
            <person name="Mavromatis K."/>
            <person name="Pagani I."/>
            <person name="Ivanova N."/>
            <person name="Saunders E."/>
            <person name="Brettin T."/>
            <person name="Detter J.C."/>
            <person name="Han C."/>
            <person name="Tapia R."/>
            <person name="Land M."/>
            <person name="Hauser L."/>
            <person name="Markowitz V."/>
            <person name="Cheng J.-F."/>
            <person name="Hugenholtz P."/>
            <person name="Woyke T."/>
            <person name="Wu D."/>
            <person name="Eisen J.A."/>
        </authorList>
    </citation>
    <scope>NUCLEOTIDE SEQUENCE</scope>
    <source>
        <strain>ATCC 43644</strain>
    </source>
</reference>
<keyword evidence="4 7" id="KW-1133">Transmembrane helix</keyword>
<dbReference type="GO" id="GO:0005886">
    <property type="term" value="C:plasma membrane"/>
    <property type="evidence" value="ECO:0007669"/>
    <property type="project" value="TreeGrafter"/>
</dbReference>
<feature type="transmembrane region" description="Helical" evidence="7">
    <location>
        <begin position="268"/>
        <end position="285"/>
    </location>
</feature>
<feature type="transmembrane region" description="Helical" evidence="7">
    <location>
        <begin position="25"/>
        <end position="44"/>
    </location>
</feature>
<feature type="transmembrane region" description="Helical" evidence="7">
    <location>
        <begin position="305"/>
        <end position="324"/>
    </location>
</feature>
<feature type="transmembrane region" description="Helical" evidence="7">
    <location>
        <begin position="429"/>
        <end position="449"/>
    </location>
</feature>
<keyword evidence="10" id="KW-1185">Reference proteome</keyword>
<dbReference type="GO" id="GO:0022857">
    <property type="term" value="F:transmembrane transporter activity"/>
    <property type="evidence" value="ECO:0007669"/>
    <property type="project" value="InterPro"/>
</dbReference>
<sequence length="513" mass="55885">MAQDRPLQTVGQTEPTPLDRARRKAFLRLLPLLFICYVIAYIDRNNIAVAKLTMPNHLDGFNDAVIGFGAGMFFIGYFLLEIPGSLIVERWSARKWICRIMVTWGIIAAAQAWVTTPTQFYFARFMLGLAEAGFYPGVIIYLTHWFPRRDRAKALAWFFVGTPVAMIVSPILSQPLINIGELDPETGEYLIAPILGLVGWQWIFIVWGIPAVVLGIVVLLVLTDRPHQARWLTPEERHALEEALARDKIEHPPAAHLSWWKALGYRPVVLLALAYFCVVTGNYAVETFLPSMLKEWYKLNINDVLWLVVLPPLGSLVGQLVVGWSSDRAGERRWHAAGPILLAAASVAGIVATVTLDGPLGLTLALFVLAATGLKSYLPAFWALPSLILIESAAASSVGFINSVGNLGGFVGPYILGSLKEATGSYLPGLIYITVSMTLAALILLSLSLGRRPALAAIPGTNREGGIVPDHEAISPRSPVSVDGTNPHWVSLTGSDPIAEPLDPIPPDEAEPS</sequence>
<proteinExistence type="predicted"/>
<keyword evidence="5 7" id="KW-0472">Membrane</keyword>
<keyword evidence="3 7" id="KW-0812">Transmembrane</keyword>
<dbReference type="KEGG" id="ipa:Isop_2226"/>
<dbReference type="EMBL" id="CP002353">
    <property type="protein sequence ID" value="ADV62804.1"/>
    <property type="molecule type" value="Genomic_DNA"/>
</dbReference>
<dbReference type="CDD" id="cd17319">
    <property type="entry name" value="MFS_ExuT_GudP_like"/>
    <property type="match status" value="1"/>
</dbReference>
<dbReference type="InterPro" id="IPR020846">
    <property type="entry name" value="MFS_dom"/>
</dbReference>
<feature type="transmembrane region" description="Helical" evidence="7">
    <location>
        <begin position="120"/>
        <end position="142"/>
    </location>
</feature>
<name>E8R547_ISOPI</name>
<dbReference type="Gene3D" id="1.20.1250.20">
    <property type="entry name" value="MFS general substrate transporter like domains"/>
    <property type="match status" value="2"/>
</dbReference>
<keyword evidence="2" id="KW-0813">Transport</keyword>
<dbReference type="InterPro" id="IPR011701">
    <property type="entry name" value="MFS"/>
</dbReference>
<dbReference type="eggNOG" id="COG2271">
    <property type="taxonomic scope" value="Bacteria"/>
</dbReference>
<feature type="transmembrane region" description="Helical" evidence="7">
    <location>
        <begin position="189"/>
        <end position="222"/>
    </location>
</feature>
<dbReference type="InParanoid" id="E8R547"/>
<reference evidence="9 10" key="2">
    <citation type="journal article" date="2011" name="Stand. Genomic Sci.">
        <title>Complete genome sequence of Isosphaera pallida type strain (IS1B).</title>
        <authorList>
            <consortium name="US DOE Joint Genome Institute (JGI-PGF)"/>
            <person name="Goker M."/>
            <person name="Cleland D."/>
            <person name="Saunders E."/>
            <person name="Lapidus A."/>
            <person name="Nolan M."/>
            <person name="Lucas S."/>
            <person name="Hammon N."/>
            <person name="Deshpande S."/>
            <person name="Cheng J.F."/>
            <person name="Tapia R."/>
            <person name="Han C."/>
            <person name="Goodwin L."/>
            <person name="Pitluck S."/>
            <person name="Liolios K."/>
            <person name="Pagani I."/>
            <person name="Ivanova N."/>
            <person name="Mavromatis K."/>
            <person name="Pati A."/>
            <person name="Chen A."/>
            <person name="Palaniappan K."/>
            <person name="Land M."/>
            <person name="Hauser L."/>
            <person name="Chang Y.J."/>
            <person name="Jeffries C.D."/>
            <person name="Detter J.C."/>
            <person name="Beck B."/>
            <person name="Woyke T."/>
            <person name="Bristow J."/>
            <person name="Eisen J.A."/>
            <person name="Markowitz V."/>
            <person name="Hugenholtz P."/>
            <person name="Kyrpides N.C."/>
            <person name="Klenk H.P."/>
        </authorList>
    </citation>
    <scope>NUCLEOTIDE SEQUENCE [LARGE SCALE GENOMIC DNA]</scope>
    <source>
        <strain evidence="10">ATCC 43644 / DSM 9630 / IS1B</strain>
    </source>
</reference>
<feature type="domain" description="Major facilitator superfamily (MFS) profile" evidence="8">
    <location>
        <begin position="29"/>
        <end position="453"/>
    </location>
</feature>
<dbReference type="PANTHER" id="PTHR43791">
    <property type="entry name" value="PERMEASE-RELATED"/>
    <property type="match status" value="1"/>
</dbReference>
<feature type="transmembrane region" description="Helical" evidence="7">
    <location>
        <begin position="64"/>
        <end position="84"/>
    </location>
</feature>
<evidence type="ECO:0000313" key="10">
    <source>
        <dbReference type="Proteomes" id="UP000008631"/>
    </source>
</evidence>
<feature type="transmembrane region" description="Helical" evidence="7">
    <location>
        <begin position="154"/>
        <end position="177"/>
    </location>
</feature>
<evidence type="ECO:0000256" key="4">
    <source>
        <dbReference type="ARBA" id="ARBA00022989"/>
    </source>
</evidence>
<dbReference type="Proteomes" id="UP000008631">
    <property type="component" value="Chromosome"/>
</dbReference>
<feature type="transmembrane region" description="Helical" evidence="7">
    <location>
        <begin position="396"/>
        <end position="417"/>
    </location>
</feature>
<dbReference type="PROSITE" id="PS50850">
    <property type="entry name" value="MFS"/>
    <property type="match status" value="1"/>
</dbReference>
<dbReference type="FunCoup" id="E8R547">
    <property type="interactions" value="103"/>
</dbReference>
<evidence type="ECO:0000256" key="1">
    <source>
        <dbReference type="ARBA" id="ARBA00004141"/>
    </source>
</evidence>
<feature type="region of interest" description="Disordered" evidence="6">
    <location>
        <begin position="467"/>
        <end position="513"/>
    </location>
</feature>
<dbReference type="RefSeq" id="WP_013565092.1">
    <property type="nucleotide sequence ID" value="NC_014962.1"/>
</dbReference>
<evidence type="ECO:0000259" key="8">
    <source>
        <dbReference type="PROSITE" id="PS50850"/>
    </source>
</evidence>
<dbReference type="OrthoDB" id="244640at2"/>
<dbReference type="PANTHER" id="PTHR43791:SF100">
    <property type="entry name" value="SUGAR TRANSPORTER"/>
    <property type="match status" value="1"/>
</dbReference>
<comment type="subcellular location">
    <subcellularLocation>
        <location evidence="1">Membrane</location>
        <topology evidence="1">Multi-pass membrane protein</topology>
    </subcellularLocation>
</comment>
<organism evidence="9 10">
    <name type="scientific">Isosphaera pallida (strain ATCC 43644 / DSM 9630 / IS1B)</name>
    <dbReference type="NCBI Taxonomy" id="575540"/>
    <lineage>
        <taxon>Bacteria</taxon>
        <taxon>Pseudomonadati</taxon>
        <taxon>Planctomycetota</taxon>
        <taxon>Planctomycetia</taxon>
        <taxon>Isosphaerales</taxon>
        <taxon>Isosphaeraceae</taxon>
        <taxon>Isosphaera</taxon>
    </lineage>
</organism>